<protein>
    <submittedName>
        <fullName evidence="1">Uncharacterized protein</fullName>
    </submittedName>
</protein>
<dbReference type="PANTHER" id="PTHR10151:SF120">
    <property type="entry name" value="BIS(5'-ADENOSYL)-TRIPHOSPHATASE"/>
    <property type="match status" value="1"/>
</dbReference>
<keyword evidence="2" id="KW-1185">Reference proteome</keyword>
<dbReference type="EMBL" id="CADCXV010001249">
    <property type="protein sequence ID" value="CAB0042949.1"/>
    <property type="molecule type" value="Genomic_DNA"/>
</dbReference>
<dbReference type="OrthoDB" id="415411at2759"/>
<dbReference type="InterPro" id="IPR002591">
    <property type="entry name" value="Phosphodiest/P_Trfase"/>
</dbReference>
<evidence type="ECO:0000313" key="1">
    <source>
        <dbReference type="EMBL" id="CAB0042949.1"/>
    </source>
</evidence>
<name>A0A6H5J442_9HYME</name>
<dbReference type="InterPro" id="IPR017850">
    <property type="entry name" value="Alkaline_phosphatase_core_sf"/>
</dbReference>
<gene>
    <name evidence="1" type="ORF">TBRA_LOCUS14537</name>
</gene>
<evidence type="ECO:0000313" key="2">
    <source>
        <dbReference type="Proteomes" id="UP000479190"/>
    </source>
</evidence>
<organism evidence="1 2">
    <name type="scientific">Trichogramma brassicae</name>
    <dbReference type="NCBI Taxonomy" id="86971"/>
    <lineage>
        <taxon>Eukaryota</taxon>
        <taxon>Metazoa</taxon>
        <taxon>Ecdysozoa</taxon>
        <taxon>Arthropoda</taxon>
        <taxon>Hexapoda</taxon>
        <taxon>Insecta</taxon>
        <taxon>Pterygota</taxon>
        <taxon>Neoptera</taxon>
        <taxon>Endopterygota</taxon>
        <taxon>Hymenoptera</taxon>
        <taxon>Apocrita</taxon>
        <taxon>Proctotrupomorpha</taxon>
        <taxon>Chalcidoidea</taxon>
        <taxon>Trichogrammatidae</taxon>
        <taxon>Trichogramma</taxon>
    </lineage>
</organism>
<dbReference type="GO" id="GO:0016787">
    <property type="term" value="F:hydrolase activity"/>
    <property type="evidence" value="ECO:0007669"/>
    <property type="project" value="UniProtKB-ARBA"/>
</dbReference>
<dbReference type="AlphaFoldDB" id="A0A6H5J442"/>
<dbReference type="Gene3D" id="3.40.720.10">
    <property type="entry name" value="Alkaline Phosphatase, subunit A"/>
    <property type="match status" value="1"/>
</dbReference>
<dbReference type="PANTHER" id="PTHR10151">
    <property type="entry name" value="ECTONUCLEOTIDE PYROPHOSPHATASE/PHOSPHODIESTERASE"/>
    <property type="match status" value="1"/>
</dbReference>
<reference evidence="1 2" key="1">
    <citation type="submission" date="2020-02" db="EMBL/GenBank/DDBJ databases">
        <authorList>
            <person name="Ferguson B K."/>
        </authorList>
    </citation>
    <scope>NUCLEOTIDE SEQUENCE [LARGE SCALE GENOMIC DNA]</scope>
</reference>
<dbReference type="Proteomes" id="UP000479190">
    <property type="component" value="Unassembled WGS sequence"/>
</dbReference>
<proteinExistence type="predicted"/>
<sequence length="153" mass="17715">MGHNCKRISANGRASAILLPRYDRASSDHALAARYDYFDRKVTPFMNELRMKGIFADHMRNVFVTKTFPNHHTISTGMYVENHGVIDSEYLDVKSNKTVKYSYDLYHYNNDVLPIWTLNELNGGERRSGVMMWPGSAFEYHKKNATFRVVSID</sequence>
<dbReference type="SUPFAM" id="SSF53649">
    <property type="entry name" value="Alkaline phosphatase-like"/>
    <property type="match status" value="1"/>
</dbReference>
<dbReference type="Pfam" id="PF01663">
    <property type="entry name" value="Phosphodiest"/>
    <property type="match status" value="1"/>
</dbReference>
<accession>A0A6H5J442</accession>